<evidence type="ECO:0000313" key="8">
    <source>
        <dbReference type="Proteomes" id="UP000284417"/>
    </source>
</evidence>
<evidence type="ECO:0000313" key="7">
    <source>
        <dbReference type="Proteomes" id="UP000196036"/>
    </source>
</evidence>
<dbReference type="Proteomes" id="UP000327007">
    <property type="component" value="Unassembled WGS sequence"/>
</dbReference>
<dbReference type="EMBL" id="QROC01000015">
    <property type="protein sequence ID" value="RHK95558.1"/>
    <property type="molecule type" value="Genomic_DNA"/>
</dbReference>
<dbReference type="AlphaFoldDB" id="A0A1Y4VRI9"/>
<dbReference type="Proteomes" id="UP000474077">
    <property type="component" value="Unassembled WGS sequence"/>
</dbReference>
<comment type="caution">
    <text evidence="4">The sequence shown here is derived from an EMBL/GenBank/DDBJ whole genome shotgun (WGS) entry which is preliminary data.</text>
</comment>
<evidence type="ECO:0000256" key="1">
    <source>
        <dbReference type="SAM" id="Phobius"/>
    </source>
</evidence>
<gene>
    <name evidence="5" type="ORF">B5E52_04240</name>
    <name evidence="6" type="ORF">DW042_13145</name>
    <name evidence="2" type="ORF">F6S82_03090</name>
    <name evidence="4" type="ORF">GA398_00855</name>
    <name evidence="3" type="ORF">GA560_12445</name>
</gene>
<reference evidence="6 8" key="4">
    <citation type="submission" date="2018-08" db="EMBL/GenBank/DDBJ databases">
        <title>A genome reference for cultivated species of the human gut microbiota.</title>
        <authorList>
            <person name="Zou Y."/>
            <person name="Xue W."/>
            <person name="Luo G."/>
        </authorList>
    </citation>
    <scope>NUCLEOTIDE SEQUENCE [LARGE SCALE GENOMIC DNA]</scope>
    <source>
        <strain evidence="6 8">AF39-6AC</strain>
    </source>
</reference>
<organism evidence="4 10">
    <name type="scientific">Bacteroides xylanisolvens</name>
    <dbReference type="NCBI Taxonomy" id="371601"/>
    <lineage>
        <taxon>Bacteria</taxon>
        <taxon>Pseudomonadati</taxon>
        <taxon>Bacteroidota</taxon>
        <taxon>Bacteroidia</taxon>
        <taxon>Bacteroidales</taxon>
        <taxon>Bacteroidaceae</taxon>
        <taxon>Bacteroides</taxon>
    </lineage>
</organism>
<keyword evidence="1" id="KW-0472">Membrane</keyword>
<evidence type="ECO:0000313" key="2">
    <source>
        <dbReference type="EMBL" id="KAA9049475.1"/>
    </source>
</evidence>
<evidence type="ECO:0000313" key="11">
    <source>
        <dbReference type="Proteomes" id="UP000474077"/>
    </source>
</evidence>
<accession>A0A1Y4VRI9</accession>
<reference evidence="10 11" key="6">
    <citation type="journal article" date="2019" name="Nat. Med.">
        <title>A library of human gut bacterial isolates paired with longitudinal multiomics data enables mechanistic microbiome research.</title>
        <authorList>
            <person name="Poyet M."/>
            <person name="Groussin M."/>
            <person name="Gibbons S.M."/>
            <person name="Avila-Pacheco J."/>
            <person name="Jiang X."/>
            <person name="Kearney S.M."/>
            <person name="Perrotta A.R."/>
            <person name="Berdy B."/>
            <person name="Zhao S."/>
            <person name="Lieberman T.D."/>
            <person name="Swanson P.K."/>
            <person name="Smith M."/>
            <person name="Roesemann S."/>
            <person name="Alexander J.E."/>
            <person name="Rich S.A."/>
            <person name="Livny J."/>
            <person name="Vlamakis H."/>
            <person name="Clish C."/>
            <person name="Bullock K."/>
            <person name="Deik A."/>
            <person name="Scott J."/>
            <person name="Pierce K.A."/>
            <person name="Xavier R.J."/>
            <person name="Alm E.J."/>
        </authorList>
    </citation>
    <scope>NUCLEOTIDE SEQUENCE [LARGE SCALE GENOMIC DNA]</scope>
    <source>
        <strain evidence="4 10">BIOML-A58</strain>
        <strain evidence="3 11">BIOML-A73</strain>
    </source>
</reference>
<name>A0A1Y4VRI9_9BACE</name>
<dbReference type="RefSeq" id="WP_032811964.1">
    <property type="nucleotide sequence ID" value="NZ_QPIO01000001.1"/>
</dbReference>
<reference evidence="2" key="5">
    <citation type="journal article" date="2019" name="bioRxiv">
        <title>Acquired interbacterial defense systems protect against interspecies antagonism in the human gut microbiome.</title>
        <authorList>
            <person name="Ross B.D."/>
            <person name="Verster A.J."/>
            <person name="Radey M.C."/>
            <person name="Schmidtke D.T."/>
            <person name="Pope C.E."/>
            <person name="Hoffman L.R."/>
            <person name="Hajjar A.M."/>
            <person name="Peterson S.B."/>
            <person name="Borenstein E."/>
            <person name="Mougous J.D."/>
        </authorList>
    </citation>
    <scope>NUCLEOTIDE SEQUENCE</scope>
    <source>
        <strain evidence="2">H204</strain>
    </source>
</reference>
<evidence type="ECO:0000313" key="6">
    <source>
        <dbReference type="EMBL" id="RHK95558.1"/>
    </source>
</evidence>
<dbReference type="Proteomes" id="UP000196036">
    <property type="component" value="Unassembled WGS sequence"/>
</dbReference>
<sequence>MHNAIMIPHAGITHASGWIIIKKIQVAITQEVSTIRNNLIFANNGLGAVVFIFIVMFSLLFMQDSDFVWKTFLLLGFIKRWAVERFEHESPFRQKKNADRRMFLRHRRFLVVRCEVGL</sequence>
<keyword evidence="1" id="KW-1133">Transmembrane helix</keyword>
<dbReference type="EMBL" id="VYQC01000002">
    <property type="protein sequence ID" value="KAA9049475.1"/>
    <property type="molecule type" value="Genomic_DNA"/>
</dbReference>
<reference evidence="2" key="7">
    <citation type="submission" date="2019-09" db="EMBL/GenBank/DDBJ databases">
        <authorList>
            <person name="Ross B.D."/>
            <person name="Verster A.J."/>
            <person name="Radey M.C."/>
            <person name="Schmidtke D.T."/>
            <person name="Pope C.E."/>
            <person name="Hoffman L.R."/>
            <person name="Hajjar A.M."/>
            <person name="Peterson S.B."/>
            <person name="Borenstein E."/>
            <person name="Mougous J.D."/>
        </authorList>
    </citation>
    <scope>NUCLEOTIDE SEQUENCE</scope>
    <source>
        <strain evidence="2">H204</strain>
    </source>
</reference>
<keyword evidence="1" id="KW-0812">Transmembrane</keyword>
<evidence type="ECO:0000313" key="10">
    <source>
        <dbReference type="Proteomes" id="UP000434604"/>
    </source>
</evidence>
<proteinExistence type="predicted"/>
<dbReference type="Proteomes" id="UP000284417">
    <property type="component" value="Unassembled WGS sequence"/>
</dbReference>
<reference evidence="9" key="3">
    <citation type="journal article" date="2018" name="J. Anim. Genet.">
        <title>Acquired interbacterial defense systems protect against interspecies antagonism in the human gut microbiome.</title>
        <authorList>
            <person name="Ross B.D."/>
            <person name="Verster A.J."/>
            <person name="Radey M.C."/>
            <person name="Schmidtke D.T."/>
            <person name="Pope C.E."/>
            <person name="Hoffman L.R."/>
            <person name="Hajjar A."/>
            <person name="Peterson S.B."/>
            <person name="Borenstein E."/>
            <person name="Mougous J."/>
        </authorList>
    </citation>
    <scope>NUCLEOTIDE SEQUENCE [LARGE SCALE GENOMIC DNA]</scope>
    <source>
        <strain evidence="9">H204</strain>
    </source>
</reference>
<dbReference type="EMBL" id="NFLW01000005">
    <property type="protein sequence ID" value="OUQ73056.1"/>
    <property type="molecule type" value="Genomic_DNA"/>
</dbReference>
<feature type="transmembrane region" description="Helical" evidence="1">
    <location>
        <begin position="39"/>
        <end position="61"/>
    </location>
</feature>
<evidence type="ECO:0000313" key="9">
    <source>
        <dbReference type="Proteomes" id="UP000327007"/>
    </source>
</evidence>
<evidence type="ECO:0000313" key="5">
    <source>
        <dbReference type="EMBL" id="OUQ73056.1"/>
    </source>
</evidence>
<reference evidence="7" key="1">
    <citation type="submission" date="2017-04" db="EMBL/GenBank/DDBJ databases">
        <title>Function of individual gut microbiota members based on whole genome sequencing of pure cultures obtained from chicken caecum.</title>
        <authorList>
            <person name="Medvecky M."/>
            <person name="Cejkova D."/>
            <person name="Polansky O."/>
            <person name="Karasova D."/>
            <person name="Kubasova T."/>
            <person name="Cizek A."/>
            <person name="Rychlik I."/>
        </authorList>
    </citation>
    <scope>NUCLEOTIDE SEQUENCE [LARGE SCALE GENOMIC DNA]</scope>
    <source>
        <strain evidence="7">An109</strain>
    </source>
</reference>
<dbReference type="EMBL" id="WDER01000030">
    <property type="protein sequence ID" value="KAB6082327.1"/>
    <property type="molecule type" value="Genomic_DNA"/>
</dbReference>
<dbReference type="EMBL" id="WDED01000001">
    <property type="protein sequence ID" value="KAB6150335.1"/>
    <property type="molecule type" value="Genomic_DNA"/>
</dbReference>
<protein>
    <submittedName>
        <fullName evidence="4">Uncharacterized protein</fullName>
    </submittedName>
</protein>
<evidence type="ECO:0000313" key="4">
    <source>
        <dbReference type="EMBL" id="KAB6150335.1"/>
    </source>
</evidence>
<reference evidence="5" key="2">
    <citation type="journal article" date="2018" name="BMC Genomics">
        <title>Whole genome sequencing and function prediction of 133 gut anaerobes isolated from chicken caecum in pure cultures.</title>
        <authorList>
            <person name="Medvecky M."/>
            <person name="Cejkova D."/>
            <person name="Polansky O."/>
            <person name="Karasova D."/>
            <person name="Kubasova T."/>
            <person name="Cizek A."/>
            <person name="Rychlik I."/>
        </authorList>
    </citation>
    <scope>NUCLEOTIDE SEQUENCE</scope>
    <source>
        <strain evidence="5">An109</strain>
    </source>
</reference>
<evidence type="ECO:0000313" key="3">
    <source>
        <dbReference type="EMBL" id="KAB6082327.1"/>
    </source>
</evidence>
<dbReference type="Proteomes" id="UP000434604">
    <property type="component" value="Unassembled WGS sequence"/>
</dbReference>